<evidence type="ECO:0000313" key="2">
    <source>
        <dbReference type="Proteomes" id="UP000321735"/>
    </source>
</evidence>
<dbReference type="Proteomes" id="UP000321735">
    <property type="component" value="Chromosome"/>
</dbReference>
<gene>
    <name evidence="1" type="ORF">D0437_30390</name>
</gene>
<protein>
    <recommendedName>
        <fullName evidence="3">Integrase catalytic domain-containing protein</fullName>
    </recommendedName>
</protein>
<dbReference type="EMBL" id="CP031778">
    <property type="protein sequence ID" value="QDZ77063.1"/>
    <property type="molecule type" value="Genomic_DNA"/>
</dbReference>
<sequence>MKDELDYKDCQTFESLELNTKDYMEEYNYNRYQWT</sequence>
<proteinExistence type="predicted"/>
<accession>A0A9X7QN68</accession>
<organism evidence="1 2">
    <name type="scientific">Bacillus cereus</name>
    <dbReference type="NCBI Taxonomy" id="1396"/>
    <lineage>
        <taxon>Bacteria</taxon>
        <taxon>Bacillati</taxon>
        <taxon>Bacillota</taxon>
        <taxon>Bacilli</taxon>
        <taxon>Bacillales</taxon>
        <taxon>Bacillaceae</taxon>
        <taxon>Bacillus</taxon>
        <taxon>Bacillus cereus group</taxon>
    </lineage>
</organism>
<evidence type="ECO:0000313" key="1">
    <source>
        <dbReference type="EMBL" id="QDZ77063.1"/>
    </source>
</evidence>
<evidence type="ECO:0008006" key="3">
    <source>
        <dbReference type="Google" id="ProtNLM"/>
    </source>
</evidence>
<dbReference type="RefSeq" id="WP_208742925.1">
    <property type="nucleotide sequence ID" value="NZ_CP031778.1"/>
</dbReference>
<reference evidence="1 2" key="1">
    <citation type="journal article" date="2019" name="Ecotoxicol. Environ. Saf.">
        <title>Microbial characterization of heavy metal resistant bacterial strains isolated from an electroplating wastewater treatment plant.</title>
        <authorList>
            <person name="Cai X."/>
            <person name="Zheng X."/>
            <person name="Zhang D."/>
            <person name="Iqbal W."/>
            <person name="Liu C."/>
            <person name="Yang B."/>
            <person name="Zhao X."/>
            <person name="Lu X."/>
            <person name="Mao Y."/>
        </authorList>
    </citation>
    <scope>NUCLEOTIDE SEQUENCE [LARGE SCALE GENOMIC DNA]</scope>
    <source>
        <strain evidence="1 2">Co1-1</strain>
    </source>
</reference>
<dbReference type="AlphaFoldDB" id="A0A9X7QN68"/>
<dbReference type="GO" id="GO:0015074">
    <property type="term" value="P:DNA integration"/>
    <property type="evidence" value="ECO:0007669"/>
    <property type="project" value="InterPro"/>
</dbReference>
<name>A0A9X7QN68_BACCE</name>